<comment type="caution">
    <text evidence="1">The sequence shown here is derived from an EMBL/GenBank/DDBJ whole genome shotgun (WGS) entry which is preliminary data.</text>
</comment>
<dbReference type="PANTHER" id="PTHR14614">
    <property type="entry name" value="HEPATOCELLULAR CARCINOMA-ASSOCIATED ANTIGEN"/>
    <property type="match status" value="1"/>
</dbReference>
<dbReference type="AlphaFoldDB" id="A0AA86P3A9"/>
<reference evidence="2 3" key="2">
    <citation type="submission" date="2024-07" db="EMBL/GenBank/DDBJ databases">
        <authorList>
            <person name="Akdeniz Z."/>
        </authorList>
    </citation>
    <scope>NUCLEOTIDE SEQUENCE [LARGE SCALE GENOMIC DNA]</scope>
</reference>
<dbReference type="SUPFAM" id="SSF53335">
    <property type="entry name" value="S-adenosyl-L-methionine-dependent methyltransferases"/>
    <property type="match status" value="1"/>
</dbReference>
<proteinExistence type="predicted"/>
<dbReference type="Gene3D" id="3.40.50.150">
    <property type="entry name" value="Vaccinia Virus protein VP39"/>
    <property type="match status" value="1"/>
</dbReference>
<evidence type="ECO:0000313" key="3">
    <source>
        <dbReference type="Proteomes" id="UP001642409"/>
    </source>
</evidence>
<protein>
    <submittedName>
        <fullName evidence="1">Nicotinamide N-methyltransferase</fullName>
    </submittedName>
    <submittedName>
        <fullName evidence="2">Nicotinamide_N-methyltransferase</fullName>
    </submittedName>
</protein>
<dbReference type="Proteomes" id="UP001642409">
    <property type="component" value="Unassembled WGS sequence"/>
</dbReference>
<dbReference type="GO" id="GO:0005737">
    <property type="term" value="C:cytoplasm"/>
    <property type="evidence" value="ECO:0007669"/>
    <property type="project" value="TreeGrafter"/>
</dbReference>
<dbReference type="EMBL" id="CAXDID020000005">
    <property type="protein sequence ID" value="CAL5974212.1"/>
    <property type="molecule type" value="Genomic_DNA"/>
</dbReference>
<organism evidence="1">
    <name type="scientific">Hexamita inflata</name>
    <dbReference type="NCBI Taxonomy" id="28002"/>
    <lineage>
        <taxon>Eukaryota</taxon>
        <taxon>Metamonada</taxon>
        <taxon>Diplomonadida</taxon>
        <taxon>Hexamitidae</taxon>
        <taxon>Hexamitinae</taxon>
        <taxon>Hexamita</taxon>
    </lineage>
</organism>
<gene>
    <name evidence="1" type="ORF">HINF_LOCUS18110</name>
    <name evidence="2" type="ORF">HINF_LOCUS2740</name>
</gene>
<accession>A0AA86P3A9</accession>
<evidence type="ECO:0000313" key="2">
    <source>
        <dbReference type="EMBL" id="CAL5974212.1"/>
    </source>
</evidence>
<reference evidence="1" key="1">
    <citation type="submission" date="2023-06" db="EMBL/GenBank/DDBJ databases">
        <authorList>
            <person name="Kurt Z."/>
        </authorList>
    </citation>
    <scope>NUCLEOTIDE SEQUENCE</scope>
</reference>
<dbReference type="CDD" id="cd02440">
    <property type="entry name" value="AdoMet_MTases"/>
    <property type="match status" value="1"/>
</dbReference>
<dbReference type="Pfam" id="PF10294">
    <property type="entry name" value="Methyltransf_16"/>
    <property type="match status" value="1"/>
</dbReference>
<dbReference type="PANTHER" id="PTHR14614:SF10">
    <property type="entry name" value="PROTEIN N-TERMINAL AND LYSINE N-METHYLTRANSFERASE EFM7"/>
    <property type="match status" value="1"/>
</dbReference>
<dbReference type="InterPro" id="IPR029063">
    <property type="entry name" value="SAM-dependent_MTases_sf"/>
</dbReference>
<evidence type="ECO:0000313" key="1">
    <source>
        <dbReference type="EMBL" id="CAI9930465.1"/>
    </source>
</evidence>
<keyword evidence="3" id="KW-1185">Reference proteome</keyword>
<dbReference type="InterPro" id="IPR019410">
    <property type="entry name" value="Methyltransf_16"/>
</dbReference>
<name>A0AA86P3A9_9EUKA</name>
<sequence>MKFAESSESEQEPNVFENYGGITVRLPREHSLWAHVLFNASKVCVDLIQSGEIDIKQKSVLELGAGSGICSFASVKSGAAHVSLNEYPDQELIDNLHFNVNNILTVNQKEQLKVTPFVWGRSLFERKFDVILLCDVIQVVPAHSDIISELIKNLERKGEVYLVYQHHEPKKIDKVNNFVEKMKEHGFEVERVKTVHTGVQFKEDQFGFEAEREVVHVFKGTWKN</sequence>
<dbReference type="EMBL" id="CATOUU010000464">
    <property type="protein sequence ID" value="CAI9930465.1"/>
    <property type="molecule type" value="Genomic_DNA"/>
</dbReference>